<dbReference type="InterPro" id="IPR024072">
    <property type="entry name" value="DHFR-like_dom_sf"/>
</dbReference>
<proteinExistence type="predicted"/>
<accession>A0A4S4FMI5</accession>
<dbReference type="AlphaFoldDB" id="A0A4S4FMI5"/>
<dbReference type="GO" id="GO:0009231">
    <property type="term" value="P:riboflavin biosynthetic process"/>
    <property type="evidence" value="ECO:0007669"/>
    <property type="project" value="InterPro"/>
</dbReference>
<name>A0A4S4FMI5_9MICO</name>
<dbReference type="PANTHER" id="PTHR38011:SF12">
    <property type="entry name" value="BIFUNCTIONAL DEAMINASE-REDUCTASE DOMAIN PROTEIN"/>
    <property type="match status" value="1"/>
</dbReference>
<dbReference type="OrthoDB" id="7949219at2"/>
<sequence>MSATVLYMSLSLDGFIAGPNEGPANALGDGGELLHDWLWTDEEHDPDRSRPMVSTGVNSEVISEFMATGAVVAGRGTFEPANGWGGDHHDGVPIFILSREAPSIDIDSWPLVTYVDDVDVAFRNAKEAAGDKNVLVHGAAVAQLALTAGILDELELHVVPVLLGQGRRLFDNLSPEQIPLERTRVLLGGGGVTHLHYRVLH</sequence>
<dbReference type="PANTHER" id="PTHR38011">
    <property type="entry name" value="DIHYDROFOLATE REDUCTASE FAMILY PROTEIN (AFU_ORTHOLOGUE AFUA_8G06820)"/>
    <property type="match status" value="1"/>
</dbReference>
<reference evidence="2 3" key="1">
    <citation type="submission" date="2019-04" db="EMBL/GenBank/DDBJ databases">
        <authorList>
            <person name="Jiang L."/>
        </authorList>
    </citation>
    <scope>NUCLEOTIDE SEQUENCE [LARGE SCALE GENOMIC DNA]</scope>
    <source>
        <strain evidence="2 3">YIM 131861</strain>
    </source>
</reference>
<dbReference type="Gene3D" id="3.40.430.10">
    <property type="entry name" value="Dihydrofolate Reductase, subunit A"/>
    <property type="match status" value="1"/>
</dbReference>
<feature type="domain" description="Bacterial bifunctional deaminase-reductase C-terminal" evidence="1">
    <location>
        <begin position="8"/>
        <end position="184"/>
    </location>
</feature>
<dbReference type="EMBL" id="SSSN01000011">
    <property type="protein sequence ID" value="THG31364.1"/>
    <property type="molecule type" value="Genomic_DNA"/>
</dbReference>
<comment type="caution">
    <text evidence="2">The sequence shown here is derived from an EMBL/GenBank/DDBJ whole genome shotgun (WGS) entry which is preliminary data.</text>
</comment>
<dbReference type="SUPFAM" id="SSF53597">
    <property type="entry name" value="Dihydrofolate reductase-like"/>
    <property type="match status" value="1"/>
</dbReference>
<dbReference type="RefSeq" id="WP_136425131.1">
    <property type="nucleotide sequence ID" value="NZ_SSSN01000011.1"/>
</dbReference>
<dbReference type="InterPro" id="IPR002734">
    <property type="entry name" value="RibDG_C"/>
</dbReference>
<evidence type="ECO:0000313" key="3">
    <source>
        <dbReference type="Proteomes" id="UP000307380"/>
    </source>
</evidence>
<dbReference type="InterPro" id="IPR050765">
    <property type="entry name" value="Riboflavin_Biosynth_HTPR"/>
</dbReference>
<keyword evidence="3" id="KW-1185">Reference proteome</keyword>
<protein>
    <submittedName>
        <fullName evidence="2">Dihydrofolate reductase</fullName>
    </submittedName>
</protein>
<dbReference type="Pfam" id="PF01872">
    <property type="entry name" value="RibD_C"/>
    <property type="match status" value="1"/>
</dbReference>
<evidence type="ECO:0000259" key="1">
    <source>
        <dbReference type="Pfam" id="PF01872"/>
    </source>
</evidence>
<organism evidence="2 3">
    <name type="scientific">Orlajensenia flava</name>
    <dbReference type="NCBI Taxonomy" id="2565934"/>
    <lineage>
        <taxon>Bacteria</taxon>
        <taxon>Bacillati</taxon>
        <taxon>Actinomycetota</taxon>
        <taxon>Actinomycetes</taxon>
        <taxon>Micrococcales</taxon>
        <taxon>Microbacteriaceae</taxon>
        <taxon>Orlajensenia</taxon>
    </lineage>
</organism>
<evidence type="ECO:0000313" key="2">
    <source>
        <dbReference type="EMBL" id="THG31364.1"/>
    </source>
</evidence>
<gene>
    <name evidence="2" type="ORF">E6C70_13830</name>
</gene>
<dbReference type="GO" id="GO:0008703">
    <property type="term" value="F:5-amino-6-(5-phosphoribosylamino)uracil reductase activity"/>
    <property type="evidence" value="ECO:0007669"/>
    <property type="project" value="InterPro"/>
</dbReference>
<dbReference type="Proteomes" id="UP000307380">
    <property type="component" value="Unassembled WGS sequence"/>
</dbReference>